<dbReference type="Proteomes" id="UP001150538">
    <property type="component" value="Unassembled WGS sequence"/>
</dbReference>
<dbReference type="GO" id="GO:0060628">
    <property type="term" value="P:regulation of ER to Golgi vesicle-mediated transport"/>
    <property type="evidence" value="ECO:0007669"/>
    <property type="project" value="TreeGrafter"/>
</dbReference>
<evidence type="ECO:0008006" key="4">
    <source>
        <dbReference type="Google" id="ProtNLM"/>
    </source>
</evidence>
<sequence>MSATKEYVQKYLDTNFPTIESLAIAGELNKKQTVQHKEYLAAQSKARKDLESTLARANDVTAKGYESLNQLHSLYEKIITKNGFQADTEETKANASDQDDVTKPRLIKELEQKISKLEVLKKARKYLEVVRQIEEQSKLCIKSAAPKTMLEKLGGSDESLSPVLQSIQNFHKLIEVAKSGSPRLFSDSSENASSNKRDGCKGAETSSVEGNNLDKFVKEKLESVWLEIQKPLVDRLRKNLDSMGWPKEIKTVTPDNHNVFKQTIGDIMRLQESWKTFDKILQPSNTIKLPQLSISNSSLVDEGRDPVSLPIAYMVDTLLIRFRYNFEGQIKTNQPDKPEWWISSMLGYIRSHVPFVESRVQPLIETQSAGNDIDARNEFIRALLTGVRRKLWMDRSYYFDNPSIISKVAKELSELDEVLQSLYFYEHGTYLLLGYNGTGELVEDNCLDQWLRDDGMTDLWIDLESENLQSEYTNTIKGPDTFGQVYSSSADDDGDEQGDNDDREDIKDDQKELGGNVASIIPTKSSRRIINSIDGVIERMEPIRNKPKLAIKFVLNVFFPVLRNYLEDLEIERDEFKRISLAFIKDGTMALASSATSSLFDITSAASLLGIQSMAGMGTHTNDLIIQLSRLSAWFHSALHIEDSLKDWNESMIFIMTWVEFCKWRKSRGLKPILAKDLDSNEYKEWSMAPYDGKLLSYDEDYSSDEESEEYDMLYDAGLFDLVWSRYQEFGQEVIDIFIQTTTKELLNWLRPYRKKNDWTPSTPTVSSQLLSQQLSNVDDDDSNLDQCNSPLNKEIFLFSHKKVSTELVRPLNEISYVLKAIAGSLLPPIPAEKVIRSLSASIDKFMFQSVASGHQFDEAGGHQFRMDMDALFSTFKGVMKNLSYFGTWRIEDYFPKTMASICILCLPTDTERIDHESHAFYHHDSSNNKNGESDKPPAKSTLDIVTLEDLAKAIQTHSVNPSLYLSTTKLLGIHGMGLSESDINYLVQRRVDL</sequence>
<feature type="region of interest" description="Disordered" evidence="1">
    <location>
        <begin position="184"/>
        <end position="206"/>
    </location>
</feature>
<dbReference type="InterPro" id="IPR007528">
    <property type="entry name" value="RINT1_Tip20"/>
</dbReference>
<dbReference type="AlphaFoldDB" id="A0A9W7ZRB4"/>
<protein>
    <recommendedName>
        <fullName evidence="4">RAD50-interacting protein 1</fullName>
    </recommendedName>
</protein>
<evidence type="ECO:0000313" key="2">
    <source>
        <dbReference type="EMBL" id="KAJ1914997.1"/>
    </source>
</evidence>
<reference evidence="2" key="1">
    <citation type="submission" date="2022-07" db="EMBL/GenBank/DDBJ databases">
        <title>Phylogenomic reconstructions and comparative analyses of Kickxellomycotina fungi.</title>
        <authorList>
            <person name="Reynolds N.K."/>
            <person name="Stajich J.E."/>
            <person name="Barry K."/>
            <person name="Grigoriev I.V."/>
            <person name="Crous P."/>
            <person name="Smith M.E."/>
        </authorList>
    </citation>
    <scope>NUCLEOTIDE SEQUENCE</scope>
    <source>
        <strain evidence="2">NBRC 100468</strain>
    </source>
</reference>
<accession>A0A9W7ZRB4</accession>
<dbReference type="PROSITE" id="PS51386">
    <property type="entry name" value="RINT1_TIP20"/>
    <property type="match status" value="1"/>
</dbReference>
<gene>
    <name evidence="2" type="ORF">H4219_004541</name>
</gene>
<dbReference type="PANTHER" id="PTHR13520">
    <property type="entry name" value="RAD50-INTERACTING PROTEIN 1 RINT-1"/>
    <property type="match status" value="1"/>
</dbReference>
<dbReference type="EMBL" id="JANBPU010000168">
    <property type="protein sequence ID" value="KAJ1914997.1"/>
    <property type="molecule type" value="Genomic_DNA"/>
</dbReference>
<organism evidence="2 3">
    <name type="scientific">Mycoemilia scoparia</name>
    <dbReference type="NCBI Taxonomy" id="417184"/>
    <lineage>
        <taxon>Eukaryota</taxon>
        <taxon>Fungi</taxon>
        <taxon>Fungi incertae sedis</taxon>
        <taxon>Zoopagomycota</taxon>
        <taxon>Kickxellomycotina</taxon>
        <taxon>Kickxellomycetes</taxon>
        <taxon>Kickxellales</taxon>
        <taxon>Kickxellaceae</taxon>
        <taxon>Mycoemilia</taxon>
    </lineage>
</organism>
<evidence type="ECO:0000256" key="1">
    <source>
        <dbReference type="SAM" id="MobiDB-lite"/>
    </source>
</evidence>
<proteinExistence type="predicted"/>
<dbReference type="Gene3D" id="1.20.58.670">
    <property type="entry name" value="Dsl1p vesicle tethering complex, Tip20p subunit, domain D"/>
    <property type="match status" value="1"/>
</dbReference>
<dbReference type="OrthoDB" id="407410at2759"/>
<dbReference type="GO" id="GO:0070939">
    <property type="term" value="C:Dsl1/NZR complex"/>
    <property type="evidence" value="ECO:0007669"/>
    <property type="project" value="InterPro"/>
</dbReference>
<dbReference type="GO" id="GO:0006888">
    <property type="term" value="P:endoplasmic reticulum to Golgi vesicle-mediated transport"/>
    <property type="evidence" value="ECO:0007669"/>
    <property type="project" value="InterPro"/>
</dbReference>
<comment type="caution">
    <text evidence="2">The sequence shown here is derived from an EMBL/GenBank/DDBJ whole genome shotgun (WGS) entry which is preliminary data.</text>
</comment>
<evidence type="ECO:0000313" key="3">
    <source>
        <dbReference type="Proteomes" id="UP001150538"/>
    </source>
</evidence>
<dbReference type="GO" id="GO:0006890">
    <property type="term" value="P:retrograde vesicle-mediated transport, Golgi to endoplasmic reticulum"/>
    <property type="evidence" value="ECO:0007669"/>
    <property type="project" value="InterPro"/>
</dbReference>
<feature type="region of interest" description="Disordered" evidence="1">
    <location>
        <begin position="474"/>
        <end position="509"/>
    </location>
</feature>
<dbReference type="InterPro" id="IPR042044">
    <property type="entry name" value="EXOC6PINT-1/Sec15/Tip20_C_dom2"/>
</dbReference>
<dbReference type="PANTHER" id="PTHR13520:SF0">
    <property type="entry name" value="RAD50-INTERACTING PROTEIN 1"/>
    <property type="match status" value="1"/>
</dbReference>
<feature type="compositionally biased region" description="Acidic residues" evidence="1">
    <location>
        <begin position="490"/>
        <end position="503"/>
    </location>
</feature>
<dbReference type="Pfam" id="PF04437">
    <property type="entry name" value="RINT1_TIP1"/>
    <property type="match status" value="1"/>
</dbReference>
<keyword evidence="3" id="KW-1185">Reference proteome</keyword>
<name>A0A9W7ZRB4_9FUNG</name>